<protein>
    <submittedName>
        <fullName evidence="9">Ribonuclease III</fullName>
    </submittedName>
</protein>
<gene>
    <name evidence="9" type="ORF">BD410DRAFT_779759</name>
</gene>
<name>A0A4R5XE60_9AGAM</name>
<feature type="region of interest" description="Disordered" evidence="6">
    <location>
        <begin position="252"/>
        <end position="284"/>
    </location>
</feature>
<keyword evidence="3" id="KW-0378">Hydrolase</keyword>
<dbReference type="Pfam" id="PF00035">
    <property type="entry name" value="dsrm"/>
    <property type="match status" value="1"/>
</dbReference>
<dbReference type="PROSITE" id="PS50137">
    <property type="entry name" value="DS_RBD"/>
    <property type="match status" value="1"/>
</dbReference>
<feature type="domain" description="RNase III" evidence="8">
    <location>
        <begin position="77"/>
        <end position="221"/>
    </location>
</feature>
<dbReference type="Gene3D" id="1.10.1520.10">
    <property type="entry name" value="Ribonuclease III domain"/>
    <property type="match status" value="1"/>
</dbReference>
<accession>A0A4R5XE60</accession>
<dbReference type="InterPro" id="IPR036389">
    <property type="entry name" value="RNase_III_sf"/>
</dbReference>
<dbReference type="SUPFAM" id="SSF69065">
    <property type="entry name" value="RNase III domain-like"/>
    <property type="match status" value="1"/>
</dbReference>
<dbReference type="GO" id="GO:0006369">
    <property type="term" value="P:termination of RNA polymerase II transcription"/>
    <property type="evidence" value="ECO:0007669"/>
    <property type="project" value="TreeGrafter"/>
</dbReference>
<proteinExistence type="predicted"/>
<evidence type="ECO:0000256" key="5">
    <source>
        <dbReference type="PROSITE-ProRule" id="PRU00266"/>
    </source>
</evidence>
<dbReference type="GO" id="GO:0003723">
    <property type="term" value="F:RNA binding"/>
    <property type="evidence" value="ECO:0007669"/>
    <property type="project" value="UniProtKB-UniRule"/>
</dbReference>
<dbReference type="VEuPathDB" id="FungiDB:BD410DRAFT_779759"/>
<dbReference type="GO" id="GO:0034475">
    <property type="term" value="P:U4 snRNA 3'-end processing"/>
    <property type="evidence" value="ECO:0007669"/>
    <property type="project" value="TreeGrafter"/>
</dbReference>
<dbReference type="PANTHER" id="PTHR11207">
    <property type="entry name" value="RIBONUCLEASE III"/>
    <property type="match status" value="1"/>
</dbReference>
<evidence type="ECO:0000256" key="4">
    <source>
        <dbReference type="ARBA" id="ARBA00022884"/>
    </source>
</evidence>
<dbReference type="Pfam" id="PF14622">
    <property type="entry name" value="Ribonucleas_3_3"/>
    <property type="match status" value="1"/>
</dbReference>
<keyword evidence="1" id="KW-0540">Nuclease</keyword>
<dbReference type="PROSITE" id="PS50142">
    <property type="entry name" value="RNASE_3_2"/>
    <property type="match status" value="1"/>
</dbReference>
<reference evidence="9 10" key="1">
    <citation type="submission" date="2018-06" db="EMBL/GenBank/DDBJ databases">
        <title>A transcriptomic atlas of mushroom development highlights an independent origin of complex multicellularity.</title>
        <authorList>
            <consortium name="DOE Joint Genome Institute"/>
            <person name="Krizsan K."/>
            <person name="Almasi E."/>
            <person name="Merenyi Z."/>
            <person name="Sahu N."/>
            <person name="Viragh M."/>
            <person name="Koszo T."/>
            <person name="Mondo S."/>
            <person name="Kiss B."/>
            <person name="Balint B."/>
            <person name="Kues U."/>
            <person name="Barry K."/>
            <person name="Hegedus J.C."/>
            <person name="Henrissat B."/>
            <person name="Johnson J."/>
            <person name="Lipzen A."/>
            <person name="Ohm R."/>
            <person name="Nagy I."/>
            <person name="Pangilinan J."/>
            <person name="Yan J."/>
            <person name="Xiong Y."/>
            <person name="Grigoriev I.V."/>
            <person name="Hibbett D.S."/>
            <person name="Nagy L.G."/>
        </authorList>
    </citation>
    <scope>NUCLEOTIDE SEQUENCE [LARGE SCALE GENOMIC DNA]</scope>
    <source>
        <strain evidence="9 10">SZMC22713</strain>
    </source>
</reference>
<dbReference type="Proteomes" id="UP000294933">
    <property type="component" value="Unassembled WGS sequence"/>
</dbReference>
<keyword evidence="10" id="KW-1185">Reference proteome</keyword>
<keyword evidence="4 5" id="KW-0694">RNA-binding</keyword>
<dbReference type="CDD" id="cd00593">
    <property type="entry name" value="RIBOc"/>
    <property type="match status" value="1"/>
</dbReference>
<feature type="compositionally biased region" description="Low complexity" evidence="6">
    <location>
        <begin position="261"/>
        <end position="276"/>
    </location>
</feature>
<dbReference type="SUPFAM" id="SSF54768">
    <property type="entry name" value="dsRNA-binding domain-like"/>
    <property type="match status" value="1"/>
</dbReference>
<dbReference type="InterPro" id="IPR014720">
    <property type="entry name" value="dsRBD_dom"/>
</dbReference>
<dbReference type="SMART" id="SM00535">
    <property type="entry name" value="RIBOc"/>
    <property type="match status" value="1"/>
</dbReference>
<dbReference type="Gene3D" id="3.30.160.20">
    <property type="match status" value="1"/>
</dbReference>
<evidence type="ECO:0000256" key="3">
    <source>
        <dbReference type="ARBA" id="ARBA00022801"/>
    </source>
</evidence>
<evidence type="ECO:0000313" key="9">
    <source>
        <dbReference type="EMBL" id="TDL29361.1"/>
    </source>
</evidence>
<dbReference type="GO" id="GO:0004525">
    <property type="term" value="F:ribonuclease III activity"/>
    <property type="evidence" value="ECO:0007669"/>
    <property type="project" value="InterPro"/>
</dbReference>
<evidence type="ECO:0000259" key="7">
    <source>
        <dbReference type="PROSITE" id="PS50137"/>
    </source>
</evidence>
<dbReference type="AlphaFoldDB" id="A0A4R5XE60"/>
<dbReference type="STRING" id="50990.A0A4R5XE60"/>
<organism evidence="9 10">
    <name type="scientific">Rickenella mellea</name>
    <dbReference type="NCBI Taxonomy" id="50990"/>
    <lineage>
        <taxon>Eukaryota</taxon>
        <taxon>Fungi</taxon>
        <taxon>Dikarya</taxon>
        <taxon>Basidiomycota</taxon>
        <taxon>Agaricomycotina</taxon>
        <taxon>Agaricomycetes</taxon>
        <taxon>Hymenochaetales</taxon>
        <taxon>Rickenellaceae</taxon>
        <taxon>Rickenella</taxon>
    </lineage>
</organism>
<dbReference type="PANTHER" id="PTHR11207:SF0">
    <property type="entry name" value="RIBONUCLEASE 3"/>
    <property type="match status" value="1"/>
</dbReference>
<evidence type="ECO:0000259" key="8">
    <source>
        <dbReference type="PROSITE" id="PS50142"/>
    </source>
</evidence>
<keyword evidence="2" id="KW-0255">Endonuclease</keyword>
<evidence type="ECO:0000256" key="2">
    <source>
        <dbReference type="ARBA" id="ARBA00022759"/>
    </source>
</evidence>
<evidence type="ECO:0000313" key="10">
    <source>
        <dbReference type="Proteomes" id="UP000294933"/>
    </source>
</evidence>
<evidence type="ECO:0000256" key="6">
    <source>
        <dbReference type="SAM" id="MobiDB-lite"/>
    </source>
</evidence>
<dbReference type="EMBL" id="ML170156">
    <property type="protein sequence ID" value="TDL29361.1"/>
    <property type="molecule type" value="Genomic_DNA"/>
</dbReference>
<dbReference type="GO" id="GO:0005654">
    <property type="term" value="C:nucleoplasm"/>
    <property type="evidence" value="ECO:0007669"/>
    <property type="project" value="TreeGrafter"/>
</dbReference>
<dbReference type="OrthoDB" id="2392202at2759"/>
<sequence>MEHTRFLANSELAVMFKRHSRSATNHCSWKCGITAMMQRRPSESGIRTFAESKYKAHTSASRPLLLSRQIHTDIDTIDSMVLSINLSPEGFPPLPHIRSDDTRRQVYTHRSFYARPKDVFEDPPDDPAPDNETLEHLGDSVLGLSVTGLIRQTYRNLRVGPATKMRALVVGNATLADISLHYGLPQRLRVHPAQAITLRSSPNVQADIFEAYVGGLYVDQGLPVVQTWLNNLLRPYVVEAYRIVRNQHILPPAPAPVERQPSSPGSSTGSGNLSNGTPPPAAATMGHLSLFNQHMQQTNTVVEWRYDNVRGEGTRTTPIWKVHAMIGNDCLASGQGNTKRMAKNEAAKEGLSKMGVVIPEIQV</sequence>
<dbReference type="InterPro" id="IPR000999">
    <property type="entry name" value="RNase_III_dom"/>
</dbReference>
<dbReference type="GO" id="GO:0006364">
    <property type="term" value="P:rRNA processing"/>
    <property type="evidence" value="ECO:0007669"/>
    <property type="project" value="TreeGrafter"/>
</dbReference>
<evidence type="ECO:0000256" key="1">
    <source>
        <dbReference type="ARBA" id="ARBA00022722"/>
    </source>
</evidence>
<feature type="domain" description="DRBM" evidence="7">
    <location>
        <begin position="286"/>
        <end position="356"/>
    </location>
</feature>